<feature type="transmembrane region" description="Helical" evidence="3">
    <location>
        <begin position="925"/>
        <end position="953"/>
    </location>
</feature>
<dbReference type="InterPro" id="IPR020845">
    <property type="entry name" value="AMP-binding_CS"/>
</dbReference>
<keyword evidence="3" id="KW-0812">Transmembrane</keyword>
<comment type="caution">
    <text evidence="5">The sequence shown here is derived from an EMBL/GenBank/DDBJ whole genome shotgun (WGS) entry which is preliminary data.</text>
</comment>
<gene>
    <name evidence="5" type="ORF">SCF082_LOCUS11009</name>
</gene>
<feature type="transmembrane region" description="Helical" evidence="3">
    <location>
        <begin position="824"/>
        <end position="844"/>
    </location>
</feature>
<dbReference type="PROSITE" id="PS00455">
    <property type="entry name" value="AMP_BINDING"/>
    <property type="match status" value="1"/>
</dbReference>
<feature type="transmembrane region" description="Helical" evidence="3">
    <location>
        <begin position="756"/>
        <end position="775"/>
    </location>
</feature>
<dbReference type="PANTHER" id="PTHR44845">
    <property type="entry name" value="CARRIER DOMAIN-CONTAINING PROTEIN"/>
    <property type="match status" value="1"/>
</dbReference>
<evidence type="ECO:0000256" key="3">
    <source>
        <dbReference type="SAM" id="Phobius"/>
    </source>
</evidence>
<accession>A0ABP0JA02</accession>
<keyword evidence="2" id="KW-0597">Phosphoprotein</keyword>
<protein>
    <submittedName>
        <fullName evidence="5">Tyrocidine synthase 3 (Tyrocidine synthase III)</fullName>
    </submittedName>
</protein>
<dbReference type="Gene3D" id="3.40.50.12780">
    <property type="entry name" value="N-terminal domain of ligase-like"/>
    <property type="match status" value="1"/>
</dbReference>
<organism evidence="5 6">
    <name type="scientific">Durusdinium trenchii</name>
    <dbReference type="NCBI Taxonomy" id="1381693"/>
    <lineage>
        <taxon>Eukaryota</taxon>
        <taxon>Sar</taxon>
        <taxon>Alveolata</taxon>
        <taxon>Dinophyceae</taxon>
        <taxon>Suessiales</taxon>
        <taxon>Symbiodiniaceae</taxon>
        <taxon>Durusdinium</taxon>
    </lineage>
</organism>
<evidence type="ECO:0000259" key="4">
    <source>
        <dbReference type="Pfam" id="PF00501"/>
    </source>
</evidence>
<dbReference type="Gene3D" id="3.30.300.30">
    <property type="match status" value="1"/>
</dbReference>
<evidence type="ECO:0000256" key="2">
    <source>
        <dbReference type="ARBA" id="ARBA00022553"/>
    </source>
</evidence>
<sequence>MLVKSARGVPTLSGRPCVPDGKASLCLKPSLQHPEVGNLFLSILMSFGAFLFVGAACLLICTVVGRMLRCFQRDKQEPQECNEQPEQPVQPGLASNSPYPRVSVAQQFLQHAVQEPNRAALMCAGGETITCEQLLACAIQCGQLLSRHLPTRDVTPVSLVALYMHSGPRLVAAVLGVWFAKAAWTPLDRKSPHKRLEELVRQIQPSVVLCDDASPFQHLDVPLVDAVTMSFNGSMDRNESNLDHLEEPLDQVAQVIYTSGSTGVPKGVIYTHGRLAHSTHFFAEECGVAGSRILQKTPNIWAVFRHEVYPALCRGGLIVHPKPEDASDPRHLAEVISDASVSLLVATPTILELIVDSGVSLSSLRQVVCMGEPLSWRLAGKILKQLPSVHLKNFYGSTETENTIYRVPPNGNFSQESAVPAGQPQPHVSVHLLKVDSLELSDADEDEGEICFAGVMSSGYWQRPDLTSVTFVDHPQLGRLYRTGDLGAWKRGQLHVSGRIDRQVKVRGCRVELQELEFALKTLSSEASDGLGGLQELQECSAVVASAPASHLQIVVFVCPETLDLDLIREQATTRLSPQLMPSLFTALPQLPRLANGKVDLVSLKTLASNSLAKQSTETHAVLDSLGILQHLTKSQIEEDRWIQNQQAFWTLLVMMEHFHFTRGAARSGQAYGYGDSDFVALFILIDVCHCRDMVAFLLLLGFTDSRMKGSIHSLGPRDAAVFITALFMTLIFGPVHRAVLTDWDTFPQVRVGPEWFLYTYFWARVVLLGLCHVARPGLWQAMFMFLMALCPDDLFWLQLPMSLRASLEDNVPLDTKSLKFTGFFLPACYLLSFYASQAGIVTWCKRSGQRLMQRVVEVTSLLEWKLELSFSLACFSQWLVLSLLCGRWPKWNMIPFAYQDGYQAVFVEVGDHTVSWDYMTNPSLLLYLAIWIGEALLLLLPGMFIALGMVYLPWHFKTMGTASFGIYVIHVPIAYTPWIRHFEAPILQRITDPAWNGGINLLIVLAWNALFCIIFAHSIGAKFHQLLVSTLAKIAQLQNVLQQKATHKDIDSVPECV</sequence>
<evidence type="ECO:0000313" key="5">
    <source>
        <dbReference type="EMBL" id="CAK9011220.1"/>
    </source>
</evidence>
<dbReference type="PANTHER" id="PTHR44845:SF6">
    <property type="entry name" value="BETA-ALANINE-ACTIVATING ENZYME"/>
    <property type="match status" value="1"/>
</dbReference>
<proteinExistence type="predicted"/>
<feature type="domain" description="AMP-dependent synthetase/ligase" evidence="4">
    <location>
        <begin position="110"/>
        <end position="461"/>
    </location>
</feature>
<keyword evidence="1" id="KW-0596">Phosphopantetheine</keyword>
<dbReference type="InterPro" id="IPR042099">
    <property type="entry name" value="ANL_N_sf"/>
</dbReference>
<dbReference type="InterPro" id="IPR045851">
    <property type="entry name" value="AMP-bd_C_sf"/>
</dbReference>
<feature type="transmembrane region" description="Helical" evidence="3">
    <location>
        <begin position="960"/>
        <end position="979"/>
    </location>
</feature>
<dbReference type="Pfam" id="PF00501">
    <property type="entry name" value="AMP-binding"/>
    <property type="match status" value="1"/>
</dbReference>
<feature type="transmembrane region" description="Helical" evidence="3">
    <location>
        <begin position="39"/>
        <end position="65"/>
    </location>
</feature>
<keyword evidence="3" id="KW-1133">Transmembrane helix</keyword>
<reference evidence="5 6" key="1">
    <citation type="submission" date="2024-02" db="EMBL/GenBank/DDBJ databases">
        <authorList>
            <person name="Chen Y."/>
            <person name="Shah S."/>
            <person name="Dougan E. K."/>
            <person name="Thang M."/>
            <person name="Chan C."/>
        </authorList>
    </citation>
    <scope>NUCLEOTIDE SEQUENCE [LARGE SCALE GENOMIC DNA]</scope>
</reference>
<feature type="transmembrane region" description="Helical" evidence="3">
    <location>
        <begin position="715"/>
        <end position="736"/>
    </location>
</feature>
<keyword evidence="3" id="KW-0472">Membrane</keyword>
<name>A0ABP0JA02_9DINO</name>
<dbReference type="InterPro" id="IPR000873">
    <property type="entry name" value="AMP-dep_synth/lig_dom"/>
</dbReference>
<dbReference type="EMBL" id="CAXAMM010006480">
    <property type="protein sequence ID" value="CAK9011220.1"/>
    <property type="molecule type" value="Genomic_DNA"/>
</dbReference>
<evidence type="ECO:0000256" key="1">
    <source>
        <dbReference type="ARBA" id="ARBA00022450"/>
    </source>
</evidence>
<dbReference type="SUPFAM" id="SSF56801">
    <property type="entry name" value="Acetyl-CoA synthetase-like"/>
    <property type="match status" value="1"/>
</dbReference>
<keyword evidence="6" id="KW-1185">Reference proteome</keyword>
<evidence type="ECO:0000313" key="6">
    <source>
        <dbReference type="Proteomes" id="UP001642464"/>
    </source>
</evidence>
<feature type="transmembrane region" description="Helical" evidence="3">
    <location>
        <begin position="999"/>
        <end position="1017"/>
    </location>
</feature>
<dbReference type="Proteomes" id="UP001642464">
    <property type="component" value="Unassembled WGS sequence"/>
</dbReference>